<organism evidence="1">
    <name type="scientific">Shewanella xiamenensis</name>
    <dbReference type="NCBI Taxonomy" id="332186"/>
    <lineage>
        <taxon>Bacteria</taxon>
        <taxon>Pseudomonadati</taxon>
        <taxon>Pseudomonadota</taxon>
        <taxon>Gammaproteobacteria</taxon>
        <taxon>Alteromonadales</taxon>
        <taxon>Shewanellaceae</taxon>
        <taxon>Shewanella</taxon>
    </lineage>
</organism>
<evidence type="ECO:0000313" key="1">
    <source>
        <dbReference type="EMBL" id="MDG5898438.1"/>
    </source>
</evidence>
<dbReference type="AlphaFoldDB" id="A0AAW6QSQ6"/>
<name>A0AAW6QSQ6_9GAMM</name>
<accession>A0AAW6QSQ6</accession>
<dbReference type="Proteomes" id="UP001152518">
    <property type="component" value="Unassembled WGS sequence"/>
</dbReference>
<comment type="caution">
    <text evidence="1">The sequence shown here is derived from an EMBL/GenBank/DDBJ whole genome shotgun (WGS) entry which is preliminary data.</text>
</comment>
<sequence length="135" mass="15862">MIIECPHCRHDNEIEYAEHIRCKKCEKDYKGFTFSKRKWIATGTLVFGTAFGLSIVPDADPKRTPNRYPLDVEFALIDSCVNGSRGMVTDYRYNNKRDTCMCALNQTELDVSYRQYQTKQTMFLETFKYNLRRCS</sequence>
<gene>
    <name evidence="1" type="ORF">E2650_00675</name>
</gene>
<reference evidence="1" key="1">
    <citation type="journal article" date="2019" name="Int J Environ Res Public Health">
        <title>Characterization of Chromosome-Mediated BlaOXA-894 in Shewanella xiamenensis Isolated from Pig Wastewater.</title>
        <authorList>
            <person name="Zou H."/>
            <person name="Zhou Z."/>
            <person name="Xia H."/>
            <person name="Zhao Q."/>
            <person name="Li X."/>
        </authorList>
    </citation>
    <scope>NUCLEOTIDE SEQUENCE</scope>
    <source>
        <strain evidence="1">2015oxa</strain>
    </source>
</reference>
<dbReference type="EMBL" id="SUNE01000001">
    <property type="protein sequence ID" value="MDG5898438.1"/>
    <property type="molecule type" value="Genomic_DNA"/>
</dbReference>
<proteinExistence type="predicted"/>
<protein>
    <submittedName>
        <fullName evidence="1">Uncharacterized protein</fullName>
    </submittedName>
</protein>
<reference evidence="1" key="2">
    <citation type="submission" date="2019-04" db="EMBL/GenBank/DDBJ databases">
        <authorList>
            <person name="Zou H."/>
        </authorList>
    </citation>
    <scope>NUCLEOTIDE SEQUENCE</scope>
    <source>
        <strain evidence="1">2015oxa</strain>
    </source>
</reference>